<keyword evidence="2" id="KW-1185">Reference proteome</keyword>
<gene>
    <name evidence="1" type="ORF">N784_07975</name>
</gene>
<dbReference type="STRING" id="1385512.N784_07975"/>
<evidence type="ECO:0000313" key="2">
    <source>
        <dbReference type="Proteomes" id="UP000030401"/>
    </source>
</evidence>
<dbReference type="EMBL" id="AVPG01000019">
    <property type="protein sequence ID" value="KGX85791.1"/>
    <property type="molecule type" value="Genomic_DNA"/>
</dbReference>
<comment type="caution">
    <text evidence="1">The sequence shown here is derived from an EMBL/GenBank/DDBJ whole genome shotgun (WGS) entry which is preliminary data.</text>
</comment>
<protein>
    <submittedName>
        <fullName evidence="1">Uncharacterized protein</fullName>
    </submittedName>
</protein>
<accession>A0A0A5FY95</accession>
<sequence length="44" mass="4980">MNTPSTLGNLFSDGQLNHQKSAEVIVLVYSRRQGRTEQIKKNGY</sequence>
<dbReference type="AlphaFoldDB" id="A0A0A5FY95"/>
<dbReference type="Proteomes" id="UP000030401">
    <property type="component" value="Unassembled WGS sequence"/>
</dbReference>
<proteinExistence type="predicted"/>
<reference evidence="1 2" key="1">
    <citation type="submission" date="2013-08" db="EMBL/GenBank/DDBJ databases">
        <authorList>
            <person name="Huang J."/>
            <person name="Wang G."/>
        </authorList>
    </citation>
    <scope>NUCLEOTIDE SEQUENCE [LARGE SCALE GENOMIC DNA]</scope>
    <source>
        <strain evidence="1 2">JSM 072002</strain>
    </source>
</reference>
<name>A0A0A5FY95_9BACI</name>
<evidence type="ECO:0000313" key="1">
    <source>
        <dbReference type="EMBL" id="KGX85791.1"/>
    </source>
</evidence>
<organism evidence="1 2">
    <name type="scientific">Pontibacillus litoralis JSM 072002</name>
    <dbReference type="NCBI Taxonomy" id="1385512"/>
    <lineage>
        <taxon>Bacteria</taxon>
        <taxon>Bacillati</taxon>
        <taxon>Bacillota</taxon>
        <taxon>Bacilli</taxon>
        <taxon>Bacillales</taxon>
        <taxon>Bacillaceae</taxon>
        <taxon>Pontibacillus</taxon>
    </lineage>
</organism>